<feature type="compositionally biased region" description="Basic residues" evidence="3">
    <location>
        <begin position="394"/>
        <end position="409"/>
    </location>
</feature>
<evidence type="ECO:0000256" key="4">
    <source>
        <dbReference type="SAM" id="SignalP"/>
    </source>
</evidence>
<dbReference type="PANTHER" id="PTHR46309">
    <property type="entry name" value="PHD FINGER PROTEIN 12"/>
    <property type="match status" value="1"/>
</dbReference>
<evidence type="ECO:0000256" key="3">
    <source>
        <dbReference type="SAM" id="MobiDB-lite"/>
    </source>
</evidence>
<protein>
    <recommendedName>
        <fullName evidence="5">Agenet domain-containing protein</fullName>
    </recommendedName>
</protein>
<feature type="region of interest" description="Disordered" evidence="3">
    <location>
        <begin position="847"/>
        <end position="873"/>
    </location>
</feature>
<dbReference type="Pfam" id="PF16135">
    <property type="entry name" value="TDBD"/>
    <property type="match status" value="1"/>
</dbReference>
<keyword evidence="7" id="KW-1185">Reference proteome</keyword>
<dbReference type="InterPro" id="IPR032308">
    <property type="entry name" value="TDBD"/>
</dbReference>
<dbReference type="PANTHER" id="PTHR46309:SF12">
    <property type="entry name" value="GB|AAC80581.1"/>
    <property type="match status" value="1"/>
</dbReference>
<dbReference type="Pfam" id="PF22970">
    <property type="entry name" value="DUF7028"/>
    <property type="match status" value="2"/>
</dbReference>
<evidence type="ECO:0000259" key="5">
    <source>
        <dbReference type="SMART" id="SM00743"/>
    </source>
</evidence>
<reference evidence="6 7" key="1">
    <citation type="journal article" date="2022" name="Nat. Plants">
        <title>Genomes of leafy and leafless Platanthera orchids illuminate the evolution of mycoheterotrophy.</title>
        <authorList>
            <person name="Li M.H."/>
            <person name="Liu K.W."/>
            <person name="Li Z."/>
            <person name="Lu H.C."/>
            <person name="Ye Q.L."/>
            <person name="Zhang D."/>
            <person name="Wang J.Y."/>
            <person name="Li Y.F."/>
            <person name="Zhong Z.M."/>
            <person name="Liu X."/>
            <person name="Yu X."/>
            <person name="Liu D.K."/>
            <person name="Tu X.D."/>
            <person name="Liu B."/>
            <person name="Hao Y."/>
            <person name="Liao X.Y."/>
            <person name="Jiang Y.T."/>
            <person name="Sun W.H."/>
            <person name="Chen J."/>
            <person name="Chen Y.Q."/>
            <person name="Ai Y."/>
            <person name="Zhai J.W."/>
            <person name="Wu S.S."/>
            <person name="Zhou Z."/>
            <person name="Hsiao Y.Y."/>
            <person name="Wu W.L."/>
            <person name="Chen Y.Y."/>
            <person name="Lin Y.F."/>
            <person name="Hsu J.L."/>
            <person name="Li C.Y."/>
            <person name="Wang Z.W."/>
            <person name="Zhao X."/>
            <person name="Zhong W.Y."/>
            <person name="Ma X.K."/>
            <person name="Ma L."/>
            <person name="Huang J."/>
            <person name="Chen G.Z."/>
            <person name="Huang M.Z."/>
            <person name="Huang L."/>
            <person name="Peng D.H."/>
            <person name="Luo Y.B."/>
            <person name="Zou S.Q."/>
            <person name="Chen S.P."/>
            <person name="Lan S."/>
            <person name="Tsai W.C."/>
            <person name="Van de Peer Y."/>
            <person name="Liu Z.J."/>
        </authorList>
    </citation>
    <scope>NUCLEOTIDE SEQUENCE [LARGE SCALE GENOMIC DNA]</scope>
    <source>
        <strain evidence="6">Lor288</strain>
    </source>
</reference>
<dbReference type="EMBL" id="JBBWWR010000013">
    <property type="protein sequence ID" value="KAK8955894.1"/>
    <property type="molecule type" value="Genomic_DNA"/>
</dbReference>
<dbReference type="InterPro" id="IPR054292">
    <property type="entry name" value="DUF7028"/>
</dbReference>
<feature type="domain" description="Agenet" evidence="5">
    <location>
        <begin position="116"/>
        <end position="173"/>
    </location>
</feature>
<comment type="subcellular location">
    <subcellularLocation>
        <location evidence="1">Nucleus</location>
    </subcellularLocation>
</comment>
<feature type="chain" id="PRO_5046774318" description="Agenet domain-containing protein" evidence="4">
    <location>
        <begin position="19"/>
        <end position="1084"/>
    </location>
</feature>
<dbReference type="InterPro" id="IPR008395">
    <property type="entry name" value="Agenet-like_dom"/>
</dbReference>
<feature type="signal peptide" evidence="4">
    <location>
        <begin position="1"/>
        <end position="18"/>
    </location>
</feature>
<dbReference type="Pfam" id="PF05641">
    <property type="entry name" value="Agenet"/>
    <property type="match status" value="1"/>
</dbReference>
<proteinExistence type="predicted"/>
<gene>
    <name evidence="6" type="ORF">KSP40_PGU008749</name>
</gene>
<dbReference type="InterPro" id="IPR014002">
    <property type="entry name" value="Agenet_dom_plant"/>
</dbReference>
<keyword evidence="4" id="KW-0732">Signal</keyword>
<dbReference type="Proteomes" id="UP001412067">
    <property type="component" value="Unassembled WGS sequence"/>
</dbReference>
<evidence type="ECO:0000313" key="6">
    <source>
        <dbReference type="EMBL" id="KAK8955894.1"/>
    </source>
</evidence>
<organism evidence="6 7">
    <name type="scientific">Platanthera guangdongensis</name>
    <dbReference type="NCBI Taxonomy" id="2320717"/>
    <lineage>
        <taxon>Eukaryota</taxon>
        <taxon>Viridiplantae</taxon>
        <taxon>Streptophyta</taxon>
        <taxon>Embryophyta</taxon>
        <taxon>Tracheophyta</taxon>
        <taxon>Spermatophyta</taxon>
        <taxon>Magnoliopsida</taxon>
        <taxon>Liliopsida</taxon>
        <taxon>Asparagales</taxon>
        <taxon>Orchidaceae</taxon>
        <taxon>Orchidoideae</taxon>
        <taxon>Orchideae</taxon>
        <taxon>Orchidinae</taxon>
        <taxon>Platanthera</taxon>
    </lineage>
</organism>
<evidence type="ECO:0000256" key="1">
    <source>
        <dbReference type="ARBA" id="ARBA00004123"/>
    </source>
</evidence>
<sequence>MHFLLLAVSSSRTPLSYCVSCAAPVCPISRVVDSAFYWVLYYEEGLKGSWHIGAVIGCGTFSRTVELVHLLNEENSSKLVDSIPVSAAIEGLRRNAPKRHRNGIRPLPPTCKIKEDEMRYGLCVDAFVDDAWWEGVVFDHHEGSSERLIFFPDQGDQQAVSFQKLRPTQEWNEASGLWKHRGDWVFLQVIQYFEREGPLPVSVREIWYDLRSTTSFLGMIGLWIYGSKSIWYELVAELIQELISIVNDLPVEAAIFNNELCETPVNSDVINYSMKFLPVPDGNPLLETVGRSSGLAVPGNNIHALLDPNEVSSLHIASCKNHVNRIFFHEGSQVQASREHFLIFSSGNGTDSMHHSIPHLKECSYHLNHASIDAIHYDSDGNVHDGCEEIAKRKRVNSSSVRKKSGGKRQRAETKDNISGITSLESSETWHPMDLEAENCDEAISLYLDYLKDEDFQPRNSKSRGKKISSLRLKAKRHLVALGWIIEVKRVRGRLSVRFVSPKGQCYNSLHSACFCLLGRQEEPYGNQKCSNLKSMNGHFVSSSYGLSMNSGSETNHNLHDNALNELLPAEKRNQFKDSSKITELNVSNGDTNAIKIPKSKCRSRKTKSNGMSNSVMNGKSRCEKRCLVLEASKRESHKIEDIEPGDFPGAVNQYLDWYSRGGTAKKQSVGDINLLKLNSKKHLLFLGWRLLKTKSALYYVSPSGKALRSLYSACKTCLDEQNSEVGTSRSLLNEKIRRRLEYLSREMKPKKLSRRVCCCAKTIADESFHEALQALQNSVEKKHSDSSKTAESAACSFSQILSTENRGCRKRKITSACHSLNDKLMRHSANCSSACAKSERRRKLSVVKKRHSLTSISPSRVRRTSKRSREVDVLSPSQHASRTVLSLLIENDVVLPRQKVMYIREADGYIMMEGRITREGIKCKCCSKVHTLSSFETHAGSTLRRPAANIHMKDGRSLLQCQIQMLSSKILEGVQRPRLKSDCSIYQSDNICSVCHDGLYFFAAVGRDVARAFPLALASGSKRLPFTVSLVSRPCNLSLPRIEGLPFAPALRQGFSMARPLVLARGQWFEAFALHRLSGATPL</sequence>
<dbReference type="SMART" id="SM00743">
    <property type="entry name" value="Agenet"/>
    <property type="match status" value="1"/>
</dbReference>
<comment type="caution">
    <text evidence="6">The sequence shown here is derived from an EMBL/GenBank/DDBJ whole genome shotgun (WGS) entry which is preliminary data.</text>
</comment>
<dbReference type="InterPro" id="IPR042163">
    <property type="entry name" value="PHF12"/>
</dbReference>
<feature type="region of interest" description="Disordered" evidence="3">
    <location>
        <begin position="394"/>
        <end position="418"/>
    </location>
</feature>
<keyword evidence="2" id="KW-0539">Nucleus</keyword>
<evidence type="ECO:0000256" key="2">
    <source>
        <dbReference type="ARBA" id="ARBA00023242"/>
    </source>
</evidence>
<name>A0ABR2M0E8_9ASPA</name>
<accession>A0ABR2M0E8</accession>
<evidence type="ECO:0000313" key="7">
    <source>
        <dbReference type="Proteomes" id="UP001412067"/>
    </source>
</evidence>